<reference evidence="2 3" key="1">
    <citation type="submission" date="2015-11" db="EMBL/GenBank/DDBJ databases">
        <title>Genomic analysis of 38 Legionella species identifies large and diverse effector repertoires.</title>
        <authorList>
            <person name="Burstein D."/>
            <person name="Amaro F."/>
            <person name="Zusman T."/>
            <person name="Lifshitz Z."/>
            <person name="Cohen O."/>
            <person name="Gilbert J.A."/>
            <person name="Pupko T."/>
            <person name="Shuman H.A."/>
            <person name="Segal G."/>
        </authorList>
    </citation>
    <scope>NUCLEOTIDE SEQUENCE [LARGE SCALE GENOMIC DNA]</scope>
    <source>
        <strain evidence="2 3">ATCC 49508</strain>
    </source>
</reference>
<feature type="region of interest" description="Disordered" evidence="1">
    <location>
        <begin position="66"/>
        <end position="97"/>
    </location>
</feature>
<dbReference type="PATRIC" id="fig|45076.6.peg.1969"/>
<feature type="region of interest" description="Disordered" evidence="1">
    <location>
        <begin position="1391"/>
        <end position="1462"/>
    </location>
</feature>
<dbReference type="Proteomes" id="UP000054662">
    <property type="component" value="Unassembled WGS sequence"/>
</dbReference>
<protein>
    <submittedName>
        <fullName evidence="2">Ankyrin repeats (3 copies)</fullName>
    </submittedName>
</protein>
<evidence type="ECO:0000313" key="2">
    <source>
        <dbReference type="EMBL" id="KTD77929.1"/>
    </source>
</evidence>
<dbReference type="SMART" id="SM00248">
    <property type="entry name" value="ANK"/>
    <property type="match status" value="5"/>
</dbReference>
<accession>A0A0W1A9C3</accession>
<evidence type="ECO:0000256" key="1">
    <source>
        <dbReference type="SAM" id="MobiDB-lite"/>
    </source>
</evidence>
<dbReference type="Gene3D" id="1.25.40.20">
    <property type="entry name" value="Ankyrin repeat-containing domain"/>
    <property type="match status" value="2"/>
</dbReference>
<comment type="caution">
    <text evidence="2">The sequence shown here is derived from an EMBL/GenBank/DDBJ whole genome shotgun (WGS) entry which is preliminary data.</text>
</comment>
<dbReference type="PANTHER" id="PTHR24121:SF23">
    <property type="entry name" value="NO MECHANORECEPTOR POTENTIAL C, ISOFORM H"/>
    <property type="match status" value="1"/>
</dbReference>
<dbReference type="SUPFAM" id="SSF48403">
    <property type="entry name" value="Ankyrin repeat"/>
    <property type="match status" value="1"/>
</dbReference>
<dbReference type="STRING" id="45076.Lwor_1811"/>
<sequence length="1462" mass="166088">MPFNLDHQILEEAQKRQSTHNHVTSNAAALLAIRLAAKYFLQNRNASSSGQAASSSSVAASSSSSVAASSSSSDPEKHSSMTLGISQSSAGQEKMRRIRARYERRAKSSVLEPSTRGWLNTILDKNILNKEFDRVTLVEEHEGKRVSTEWYLPLPEVFALVLCALMDKHEQAWPVPPGSTATKERLLRLQKFDRINNELMKETPSVCSAGIRHRWLMALDGYEGKRLPLNAEDVLMQGLFDFMVHEVLATHLKLKLPDGRDPAGNEYIPFYEQFQTLFLPWIFDTIPDHVKAAINNAGQEDAPKQYILNRFRSIQTIPSDKMLIQINGYCSNEGLESIPCHFVPVLAALDRFAKRHAMAVGSERIAATSLHSLASQTIGWLRGSDFSPMSLKRIAAEKNPWDTVYLVMRLHDVLHQFNDYQNLLDVCDMPPEQKAEWIEALHALGQWLNNQELSLHVLLADTPTLEQHLRAFERGVILWRSNTYYDFISNYTAQWFAANNGAQASLFGRLCELFFNENTPEALSNPVIRVDEALLSKWITQTDEDGTLDVSPYQINRIILHALCYEPNTWSPLFLECLKGVLSFIRNRCNQGLNSAGQALSRDSWPQELIDQIEHLFDADTVKQVILTPGNITPGTSLRISYLLAMSRSMPERIIRKIVEHPGFDPNATDHRYLTPFYIAAEFGNIPFAKALRAKAAHCNVKYKSLFTPMVAAFDKKHLSFIQWFIQTLDESNALKELTTKDVYGFNLMQRLASNPQNLIDILRCLPVRSRKEALLAGDKTGFNALFLFAQHPLFIKDVLNCLPECERASVFMSESVSGFGMFEKNAFLYPKIVEPLLESLPKNKKEQFLLSKSQDGKTMLHHLAESYPQLLIKTVSYLPKKRRISLLRAKNNDNVSVLRQAAKSHPEILKQLLLLLPTKDRYSALMKKNRKGNTLLHHVSERKGELLIELVDLLKIKHRIKAIIARNKNGDTILHEIVSRNPETLQWLLNYLSLSDVMSKDKWGYPLLHKVANNPPILLVLLDFIPDTAKADTAKTCNNYGETIAHRVAHIPESRSLFFKWLPQTEYFAVLMARNKSNLTVLELIAKNDCDMLIQLLDSLSETEKYAALIARYENGQTLLHLLVETHPSYLIQLMDYLPEDERMATLITRRRRSGKYRFIGKLTNIPETEYSGCENVLEILAQKNVQYLIQLLYCLPEEARVAAIKVENEWDQSLALQVIIHFPHLAKGLFDCLPSTRRTDALKSRGSYDNTLLHKIAIRCKTRLRELLESLTETEILDVLMTRDKEGNTELHKILNEPSAVEVIMGCLPEAARADVVKSCNNKQLSVMHLAVSYPDSLQILLDYLPITEKANAVLFCGRDDYSSIKHAERLSKFKSLSILNAALEQTRHNINTQNTDDLSRPKQDKDGTIPSLPSSSVSDSSPIHDSCSFFRRMEQEQRFKDRSDKESELDAMDRKSPAL</sequence>
<organism evidence="2 3">
    <name type="scientific">Legionella worsleiensis</name>
    <dbReference type="NCBI Taxonomy" id="45076"/>
    <lineage>
        <taxon>Bacteria</taxon>
        <taxon>Pseudomonadati</taxon>
        <taxon>Pseudomonadota</taxon>
        <taxon>Gammaproteobacteria</taxon>
        <taxon>Legionellales</taxon>
        <taxon>Legionellaceae</taxon>
        <taxon>Legionella</taxon>
    </lineage>
</organism>
<feature type="compositionally biased region" description="Low complexity" evidence="1">
    <location>
        <begin position="1413"/>
        <end position="1431"/>
    </location>
</feature>
<dbReference type="InterPro" id="IPR036770">
    <property type="entry name" value="Ankyrin_rpt-contain_sf"/>
</dbReference>
<proteinExistence type="predicted"/>
<dbReference type="RefSeq" id="WP_058493594.1">
    <property type="nucleotide sequence ID" value="NZ_LNZC01000022.1"/>
</dbReference>
<gene>
    <name evidence="2" type="ORF">Lwor_1811</name>
</gene>
<dbReference type="EMBL" id="LNZC01000022">
    <property type="protein sequence ID" value="KTD77929.1"/>
    <property type="molecule type" value="Genomic_DNA"/>
</dbReference>
<dbReference type="InterPro" id="IPR002110">
    <property type="entry name" value="Ankyrin_rpt"/>
</dbReference>
<name>A0A0W1A9C3_9GAMM</name>
<feature type="compositionally biased region" description="Polar residues" evidence="1">
    <location>
        <begin position="80"/>
        <end position="91"/>
    </location>
</feature>
<feature type="compositionally biased region" description="Basic and acidic residues" evidence="1">
    <location>
        <begin position="1434"/>
        <end position="1462"/>
    </location>
</feature>
<keyword evidence="3" id="KW-1185">Reference proteome</keyword>
<feature type="compositionally biased region" description="Basic and acidic residues" evidence="1">
    <location>
        <begin position="1400"/>
        <end position="1410"/>
    </location>
</feature>
<dbReference type="PANTHER" id="PTHR24121">
    <property type="entry name" value="NO MECHANORECEPTOR POTENTIAL C, ISOFORM D-RELATED"/>
    <property type="match status" value="1"/>
</dbReference>
<evidence type="ECO:0000313" key="3">
    <source>
        <dbReference type="Proteomes" id="UP000054662"/>
    </source>
</evidence>